<evidence type="ECO:0000313" key="1">
    <source>
        <dbReference type="EMBL" id="GEM83678.1"/>
    </source>
</evidence>
<proteinExistence type="predicted"/>
<name>A0A511R231_9DEIN</name>
<dbReference type="Proteomes" id="UP000321197">
    <property type="component" value="Unassembled WGS sequence"/>
</dbReference>
<dbReference type="AlphaFoldDB" id="A0A511R231"/>
<protein>
    <recommendedName>
        <fullName evidence="3">Elongation factor G-binding protein C-terminal treble-clef zinc-finger domain-containing protein</fullName>
    </recommendedName>
</protein>
<dbReference type="EMBL" id="BJXL01000056">
    <property type="protein sequence ID" value="GEM83678.1"/>
    <property type="molecule type" value="Genomic_DNA"/>
</dbReference>
<gene>
    <name evidence="1" type="ORF">MHY01S_18440</name>
</gene>
<comment type="caution">
    <text evidence="1">The sequence shown here is derived from an EMBL/GenBank/DDBJ whole genome shotgun (WGS) entry which is preliminary data.</text>
</comment>
<organism evidence="1 2">
    <name type="scientific">Meiothermus hypogaeus NBRC 106114</name>
    <dbReference type="NCBI Taxonomy" id="1227553"/>
    <lineage>
        <taxon>Bacteria</taxon>
        <taxon>Thermotogati</taxon>
        <taxon>Deinococcota</taxon>
        <taxon>Deinococci</taxon>
        <taxon>Thermales</taxon>
        <taxon>Thermaceae</taxon>
        <taxon>Meiothermus</taxon>
    </lineage>
</organism>
<accession>A0A511R231</accession>
<evidence type="ECO:0008006" key="3">
    <source>
        <dbReference type="Google" id="ProtNLM"/>
    </source>
</evidence>
<dbReference type="OrthoDB" id="26186at2"/>
<sequence length="121" mass="13791">MGEKIFEERELILELFPGTSPELLPPGEVLYYRDKEGRVHIEESPLHLVLEPLERSASSTPIICEACLRHVSRTAAQFFRFGVAENERHFRYVALCRDTESCSGAARPGRLREILLRGILP</sequence>
<evidence type="ECO:0000313" key="2">
    <source>
        <dbReference type="Proteomes" id="UP000321197"/>
    </source>
</evidence>
<dbReference type="RefSeq" id="WP_119342397.1">
    <property type="nucleotide sequence ID" value="NZ_BJXL01000056.1"/>
</dbReference>
<reference evidence="1 2" key="1">
    <citation type="submission" date="2019-07" db="EMBL/GenBank/DDBJ databases">
        <title>Whole genome shotgun sequence of Meiothermus hypogaeus NBRC 106114.</title>
        <authorList>
            <person name="Hosoyama A."/>
            <person name="Uohara A."/>
            <person name="Ohji S."/>
            <person name="Ichikawa N."/>
        </authorList>
    </citation>
    <scope>NUCLEOTIDE SEQUENCE [LARGE SCALE GENOMIC DNA]</scope>
    <source>
        <strain evidence="1 2">NBRC 106114</strain>
    </source>
</reference>